<dbReference type="InterPro" id="IPR007059">
    <property type="entry name" value="DmsC"/>
</dbReference>
<proteinExistence type="predicted"/>
<dbReference type="AlphaFoldDB" id="A0A167GHB4"/>
<dbReference type="GO" id="GO:0019645">
    <property type="term" value="P:anaerobic electron transport chain"/>
    <property type="evidence" value="ECO:0007669"/>
    <property type="project" value="InterPro"/>
</dbReference>
<evidence type="ECO:0000256" key="1">
    <source>
        <dbReference type="SAM" id="Phobius"/>
    </source>
</evidence>
<dbReference type="Pfam" id="PF04976">
    <property type="entry name" value="DmsC"/>
    <property type="match status" value="1"/>
</dbReference>
<feature type="transmembrane region" description="Helical" evidence="1">
    <location>
        <begin position="38"/>
        <end position="63"/>
    </location>
</feature>
<dbReference type="PATRIC" id="fig|1300342.3.peg.509"/>
<name>A0A167GHB4_9GAMM</name>
<dbReference type="OrthoDB" id="5520897at2"/>
<protein>
    <submittedName>
        <fullName evidence="2">Anaerobic dimethyl sulfoxide reductase chain C</fullName>
    </submittedName>
</protein>
<gene>
    <name evidence="2" type="ORF">I596_520</name>
</gene>
<dbReference type="PANTHER" id="PTHR38095">
    <property type="entry name" value="ANAEROBIC DIMETHYL SULFOXIDE REDUCTASE CHAIN YNFH"/>
    <property type="match status" value="1"/>
</dbReference>
<dbReference type="GO" id="GO:0009390">
    <property type="term" value="C:dimethyl sulfoxide reductase complex"/>
    <property type="evidence" value="ECO:0007669"/>
    <property type="project" value="TreeGrafter"/>
</dbReference>
<feature type="transmembrane region" description="Helical" evidence="1">
    <location>
        <begin position="147"/>
        <end position="166"/>
    </location>
</feature>
<feature type="transmembrane region" description="Helical" evidence="1">
    <location>
        <begin position="262"/>
        <end position="283"/>
    </location>
</feature>
<dbReference type="PANTHER" id="PTHR38095:SF1">
    <property type="entry name" value="ANAEROBIC DIMETHYL SULFOXIDE REDUCTASE CHAIN YNFH"/>
    <property type="match status" value="1"/>
</dbReference>
<dbReference type="GO" id="GO:0009389">
    <property type="term" value="F:dimethyl sulfoxide reductase activity"/>
    <property type="evidence" value="ECO:0007669"/>
    <property type="project" value="TreeGrafter"/>
</dbReference>
<feature type="transmembrane region" description="Helical" evidence="1">
    <location>
        <begin position="113"/>
        <end position="135"/>
    </location>
</feature>
<sequence length="320" mass="34015">MRPAFSIIFFTTLSGAGYGLWFLVGAAVLVGAAPPDRMAVLVPLVAGFVLTSAGLLASVAHLGKPLRAWRALSQWRSSWLSREGVLSLACVPLCALLAWRVESVHSGLRIRLGFALLAVLAAATVFCTARIYASLKTVRAWNDARVTPLYGLLALQTGGLWFWLLVGPYAAVAAVEPAEPAAAGTAAIWLLGLAAVVVAASSLQHAYWRQRLDDGPDAAAATGLGRAGGVHSVEAPHTEENYLTREMGFVLARRHGARLRTITTHLLFLVPLAAIGLALLLPAWMPACALVATASAMLGVFVQRWLFFAQARHAVQAYYG</sequence>
<dbReference type="KEGG" id="dko:I596_520"/>
<evidence type="ECO:0000313" key="2">
    <source>
        <dbReference type="EMBL" id="ANB16557.1"/>
    </source>
</evidence>
<keyword evidence="1" id="KW-0812">Transmembrane</keyword>
<organism evidence="2 3">
    <name type="scientific">Dokdonella koreensis DS-123</name>
    <dbReference type="NCBI Taxonomy" id="1300342"/>
    <lineage>
        <taxon>Bacteria</taxon>
        <taxon>Pseudomonadati</taxon>
        <taxon>Pseudomonadota</taxon>
        <taxon>Gammaproteobacteria</taxon>
        <taxon>Lysobacterales</taxon>
        <taxon>Rhodanobacteraceae</taxon>
        <taxon>Dokdonella</taxon>
    </lineage>
</organism>
<feature type="transmembrane region" description="Helical" evidence="1">
    <location>
        <begin position="7"/>
        <end position="32"/>
    </location>
</feature>
<dbReference type="EMBL" id="CP015249">
    <property type="protein sequence ID" value="ANB16557.1"/>
    <property type="molecule type" value="Genomic_DNA"/>
</dbReference>
<feature type="transmembrane region" description="Helical" evidence="1">
    <location>
        <begin position="186"/>
        <end position="203"/>
    </location>
</feature>
<keyword evidence="3" id="KW-1185">Reference proteome</keyword>
<feature type="transmembrane region" description="Helical" evidence="1">
    <location>
        <begin position="289"/>
        <end position="307"/>
    </location>
</feature>
<evidence type="ECO:0000313" key="3">
    <source>
        <dbReference type="Proteomes" id="UP000076830"/>
    </source>
</evidence>
<accession>A0A167GHB4</accession>
<keyword evidence="1" id="KW-0472">Membrane</keyword>
<keyword evidence="1" id="KW-1133">Transmembrane helix</keyword>
<reference evidence="2 3" key="1">
    <citation type="submission" date="2016-04" db="EMBL/GenBank/DDBJ databases">
        <title>Complete genome sequence of Dokdonella koreensis DS-123T.</title>
        <authorList>
            <person name="Kim J.F."/>
            <person name="Lee H."/>
            <person name="Kwak M.-J."/>
        </authorList>
    </citation>
    <scope>NUCLEOTIDE SEQUENCE [LARGE SCALE GENOMIC DNA]</scope>
    <source>
        <strain evidence="2 3">DS-123</strain>
    </source>
</reference>
<feature type="transmembrane region" description="Helical" evidence="1">
    <location>
        <begin position="84"/>
        <end position="101"/>
    </location>
</feature>
<dbReference type="STRING" id="1300342.I596_520"/>
<dbReference type="Proteomes" id="UP000076830">
    <property type="component" value="Chromosome"/>
</dbReference>
<dbReference type="RefSeq" id="WP_067643660.1">
    <property type="nucleotide sequence ID" value="NZ_CP015249.1"/>
</dbReference>
<dbReference type="GO" id="GO:0005886">
    <property type="term" value="C:plasma membrane"/>
    <property type="evidence" value="ECO:0007669"/>
    <property type="project" value="TreeGrafter"/>
</dbReference>